<evidence type="ECO:0008006" key="3">
    <source>
        <dbReference type="Google" id="ProtNLM"/>
    </source>
</evidence>
<name>A0ABV9LZA2_9ALTE</name>
<dbReference type="Gene3D" id="3.40.190.10">
    <property type="entry name" value="Periplasmic binding protein-like II"/>
    <property type="match status" value="1"/>
</dbReference>
<evidence type="ECO:0000313" key="2">
    <source>
        <dbReference type="Proteomes" id="UP001595897"/>
    </source>
</evidence>
<dbReference type="SUPFAM" id="SSF53850">
    <property type="entry name" value="Periplasmic binding protein-like II"/>
    <property type="match status" value="1"/>
</dbReference>
<keyword evidence="2" id="KW-1185">Reference proteome</keyword>
<proteinExistence type="predicted"/>
<dbReference type="RefSeq" id="WP_382409966.1">
    <property type="nucleotide sequence ID" value="NZ_JBHSGU010000009.1"/>
</dbReference>
<organism evidence="1 2">
    <name type="scientific">Glaciecola siphonariae</name>
    <dbReference type="NCBI Taxonomy" id="521012"/>
    <lineage>
        <taxon>Bacteria</taxon>
        <taxon>Pseudomonadati</taxon>
        <taxon>Pseudomonadota</taxon>
        <taxon>Gammaproteobacteria</taxon>
        <taxon>Alteromonadales</taxon>
        <taxon>Alteromonadaceae</taxon>
        <taxon>Glaciecola</taxon>
    </lineage>
</organism>
<evidence type="ECO:0000313" key="1">
    <source>
        <dbReference type="EMBL" id="MFC4701469.1"/>
    </source>
</evidence>
<dbReference type="Proteomes" id="UP001595897">
    <property type="component" value="Unassembled WGS sequence"/>
</dbReference>
<dbReference type="EMBL" id="JBHSGU010000009">
    <property type="protein sequence ID" value="MFC4701469.1"/>
    <property type="molecule type" value="Genomic_DNA"/>
</dbReference>
<gene>
    <name evidence="1" type="ORF">ACFO4O_14985</name>
</gene>
<sequence length="129" mass="14362">MSAIAVAEQDFELSVVVSADNPIEKMSKKDVVDIYMGRFDTFPNGNEAQPIDLPDGSIEKQAFYMRLVGKNERKIKAYWSRLLFSGRAQPPEIAESTAQVESFIANSSSAIAYLPTADVTSEMKIVYQF</sequence>
<protein>
    <recommendedName>
        <fullName evidence="3">Phosphate ABC transporter substrate-binding protein</fullName>
    </recommendedName>
</protein>
<reference evidence="2" key="1">
    <citation type="journal article" date="2019" name="Int. J. Syst. Evol. Microbiol.">
        <title>The Global Catalogue of Microorganisms (GCM) 10K type strain sequencing project: providing services to taxonomists for standard genome sequencing and annotation.</title>
        <authorList>
            <consortium name="The Broad Institute Genomics Platform"/>
            <consortium name="The Broad Institute Genome Sequencing Center for Infectious Disease"/>
            <person name="Wu L."/>
            <person name="Ma J."/>
        </authorList>
    </citation>
    <scope>NUCLEOTIDE SEQUENCE [LARGE SCALE GENOMIC DNA]</scope>
    <source>
        <strain evidence="2">KACC 12507</strain>
    </source>
</reference>
<comment type="caution">
    <text evidence="1">The sequence shown here is derived from an EMBL/GenBank/DDBJ whole genome shotgun (WGS) entry which is preliminary data.</text>
</comment>
<accession>A0ABV9LZA2</accession>